<accession>A0A4C1YHP9</accession>
<evidence type="ECO:0000313" key="1">
    <source>
        <dbReference type="EMBL" id="GBP74524.1"/>
    </source>
</evidence>
<proteinExistence type="predicted"/>
<comment type="caution">
    <text evidence="1">The sequence shown here is derived from an EMBL/GenBank/DDBJ whole genome shotgun (WGS) entry which is preliminary data.</text>
</comment>
<organism evidence="1 2">
    <name type="scientific">Eumeta variegata</name>
    <name type="common">Bagworm moth</name>
    <name type="synonym">Eumeta japonica</name>
    <dbReference type="NCBI Taxonomy" id="151549"/>
    <lineage>
        <taxon>Eukaryota</taxon>
        <taxon>Metazoa</taxon>
        <taxon>Ecdysozoa</taxon>
        <taxon>Arthropoda</taxon>
        <taxon>Hexapoda</taxon>
        <taxon>Insecta</taxon>
        <taxon>Pterygota</taxon>
        <taxon>Neoptera</taxon>
        <taxon>Endopterygota</taxon>
        <taxon>Lepidoptera</taxon>
        <taxon>Glossata</taxon>
        <taxon>Ditrysia</taxon>
        <taxon>Tineoidea</taxon>
        <taxon>Psychidae</taxon>
        <taxon>Oiketicinae</taxon>
        <taxon>Eumeta</taxon>
    </lineage>
</organism>
<sequence length="112" mass="12384">MLLLRVLPFRRTVSPAEIDIKRGPVVQHKYAESFGVLQGNEITPVVCATQSLELQRRAHNPGCLLDETCADSTLSRNAPSGLVPVWGSIYCTSDAKCLFYVREEPASYFRGA</sequence>
<dbReference type="Proteomes" id="UP000299102">
    <property type="component" value="Unassembled WGS sequence"/>
</dbReference>
<gene>
    <name evidence="1" type="ORF">EVAR_84878_1</name>
</gene>
<dbReference type="AlphaFoldDB" id="A0A4C1YHP9"/>
<dbReference type="EMBL" id="BGZK01001211">
    <property type="protein sequence ID" value="GBP74524.1"/>
    <property type="molecule type" value="Genomic_DNA"/>
</dbReference>
<name>A0A4C1YHP9_EUMVA</name>
<evidence type="ECO:0000313" key="2">
    <source>
        <dbReference type="Proteomes" id="UP000299102"/>
    </source>
</evidence>
<reference evidence="1 2" key="1">
    <citation type="journal article" date="2019" name="Commun. Biol.">
        <title>The bagworm genome reveals a unique fibroin gene that provides high tensile strength.</title>
        <authorList>
            <person name="Kono N."/>
            <person name="Nakamura H."/>
            <person name="Ohtoshi R."/>
            <person name="Tomita M."/>
            <person name="Numata K."/>
            <person name="Arakawa K."/>
        </authorList>
    </citation>
    <scope>NUCLEOTIDE SEQUENCE [LARGE SCALE GENOMIC DNA]</scope>
</reference>
<protein>
    <submittedName>
        <fullName evidence="1">Uncharacterized protein</fullName>
    </submittedName>
</protein>
<keyword evidence="2" id="KW-1185">Reference proteome</keyword>